<protein>
    <submittedName>
        <fullName evidence="1">Uncharacterized protein</fullName>
    </submittedName>
</protein>
<dbReference type="Proteomes" id="UP001247620">
    <property type="component" value="Unassembled WGS sequence"/>
</dbReference>
<sequence length="88" mass="9547">MTTKTGSILACDWEQGLSLQYGATMMASKGLFKANSVYDAFIVGCGINGLAEALSLQHAGKINYLSVLDTDAHNYLEETKAWISQQEI</sequence>
<comment type="caution">
    <text evidence="1">The sequence shown here is derived from an EMBL/GenBank/DDBJ whole genome shotgun (WGS) entry which is preliminary data.</text>
</comment>
<keyword evidence="2" id="KW-1185">Reference proteome</keyword>
<dbReference type="EMBL" id="JAVDUU010000003">
    <property type="protein sequence ID" value="MDR6943915.1"/>
    <property type="molecule type" value="Genomic_DNA"/>
</dbReference>
<proteinExistence type="predicted"/>
<gene>
    <name evidence="1" type="ORF">J2W55_003768</name>
</gene>
<organism evidence="1 2">
    <name type="scientific">Mucilaginibacter pocheonensis</name>
    <dbReference type="NCBI Taxonomy" id="398050"/>
    <lineage>
        <taxon>Bacteria</taxon>
        <taxon>Pseudomonadati</taxon>
        <taxon>Bacteroidota</taxon>
        <taxon>Sphingobacteriia</taxon>
        <taxon>Sphingobacteriales</taxon>
        <taxon>Sphingobacteriaceae</taxon>
        <taxon>Mucilaginibacter</taxon>
    </lineage>
</organism>
<evidence type="ECO:0000313" key="2">
    <source>
        <dbReference type="Proteomes" id="UP001247620"/>
    </source>
</evidence>
<reference evidence="1 2" key="1">
    <citation type="submission" date="2023-07" db="EMBL/GenBank/DDBJ databases">
        <title>Sorghum-associated microbial communities from plants grown in Nebraska, USA.</title>
        <authorList>
            <person name="Schachtman D."/>
        </authorList>
    </citation>
    <scope>NUCLEOTIDE SEQUENCE [LARGE SCALE GENOMIC DNA]</scope>
    <source>
        <strain evidence="1 2">3262</strain>
    </source>
</reference>
<accession>A0ABU1TET6</accession>
<name>A0ABU1TET6_9SPHI</name>
<evidence type="ECO:0000313" key="1">
    <source>
        <dbReference type="EMBL" id="MDR6943915.1"/>
    </source>
</evidence>
<dbReference type="RefSeq" id="WP_310098980.1">
    <property type="nucleotide sequence ID" value="NZ_JAVDUU010000003.1"/>
</dbReference>